<dbReference type="Pfam" id="PF08240">
    <property type="entry name" value="ADH_N"/>
    <property type="match status" value="1"/>
</dbReference>
<proteinExistence type="predicted"/>
<dbReference type="Gene3D" id="3.90.180.10">
    <property type="entry name" value="Medium-chain alcohol dehydrogenases, catalytic domain"/>
    <property type="match status" value="1"/>
</dbReference>
<dbReference type="AlphaFoldDB" id="A0AAV9I0V8"/>
<dbReference type="EMBL" id="MU864940">
    <property type="protein sequence ID" value="KAK4465397.1"/>
    <property type="molecule type" value="Genomic_DNA"/>
</dbReference>
<protein>
    <submittedName>
        <fullName evidence="3">GroES-like protein</fullName>
    </submittedName>
</protein>
<dbReference type="PANTHER" id="PTHR43677:SF4">
    <property type="entry name" value="QUINONE OXIDOREDUCTASE-LIKE PROTEIN 2"/>
    <property type="match status" value="1"/>
</dbReference>
<dbReference type="SUPFAM" id="SSF51735">
    <property type="entry name" value="NAD(P)-binding Rossmann-fold domains"/>
    <property type="match status" value="1"/>
</dbReference>
<sequence>MASIPPTMKALVLPNAGASLELRTVPTPNAVSGSVVVKVLATLLSDKHEHMFAGHFFTFPPDYTPGGQAIGRVAAIGPDTTSLAPGQLVLIHSFVRARDDPNGVQILWGAFDGATPQTKKFFKDNYAAGTFAEYVRAPLEVVEPLNERKLLDPASKGGLGYTVEALLQLANQIVPFGGFRGISLQPGERVIVAPATGQFSGAAVQVAIAMGAQVIAVGRNLDKLKQVQALYPAGRVQVVAVTGDEKADTEAMKQWGPVDAYMDVSPGSASGPQNHVRACFGALGQYGRVSLMGVIQDDIALPYMTAVWNNLTIRGQYMYEREDVKLAIKMAEAGVLKLGTEDGIEVVGKFQLEDVGKAFVAASQNAGIGKIVALTP</sequence>
<dbReference type="InterPro" id="IPR011032">
    <property type="entry name" value="GroES-like_sf"/>
</dbReference>
<dbReference type="GO" id="GO:0005739">
    <property type="term" value="C:mitochondrion"/>
    <property type="evidence" value="ECO:0007669"/>
    <property type="project" value="TreeGrafter"/>
</dbReference>
<dbReference type="SUPFAM" id="SSF50129">
    <property type="entry name" value="GroES-like"/>
    <property type="match status" value="1"/>
</dbReference>
<dbReference type="InterPro" id="IPR051397">
    <property type="entry name" value="Zn-ADH-like_protein"/>
</dbReference>
<keyword evidence="4" id="KW-1185">Reference proteome</keyword>
<organism evidence="3 4">
    <name type="scientific">Cladorrhinum samala</name>
    <dbReference type="NCBI Taxonomy" id="585594"/>
    <lineage>
        <taxon>Eukaryota</taxon>
        <taxon>Fungi</taxon>
        <taxon>Dikarya</taxon>
        <taxon>Ascomycota</taxon>
        <taxon>Pezizomycotina</taxon>
        <taxon>Sordariomycetes</taxon>
        <taxon>Sordariomycetidae</taxon>
        <taxon>Sordariales</taxon>
        <taxon>Podosporaceae</taxon>
        <taxon>Cladorrhinum</taxon>
    </lineage>
</organism>
<dbReference type="GO" id="GO:0016491">
    <property type="term" value="F:oxidoreductase activity"/>
    <property type="evidence" value="ECO:0007669"/>
    <property type="project" value="TreeGrafter"/>
</dbReference>
<dbReference type="InterPro" id="IPR036291">
    <property type="entry name" value="NAD(P)-bd_dom_sf"/>
</dbReference>
<dbReference type="PANTHER" id="PTHR43677">
    <property type="entry name" value="SHORT-CHAIN DEHYDROGENASE/REDUCTASE"/>
    <property type="match status" value="1"/>
</dbReference>
<dbReference type="CDD" id="cd05188">
    <property type="entry name" value="MDR"/>
    <property type="match status" value="1"/>
</dbReference>
<dbReference type="Proteomes" id="UP001321749">
    <property type="component" value="Unassembled WGS sequence"/>
</dbReference>
<reference evidence="3" key="1">
    <citation type="journal article" date="2023" name="Mol. Phylogenet. Evol.">
        <title>Genome-scale phylogeny and comparative genomics of the fungal order Sordariales.</title>
        <authorList>
            <person name="Hensen N."/>
            <person name="Bonometti L."/>
            <person name="Westerberg I."/>
            <person name="Brannstrom I.O."/>
            <person name="Guillou S."/>
            <person name="Cros-Aarteil S."/>
            <person name="Calhoun S."/>
            <person name="Haridas S."/>
            <person name="Kuo A."/>
            <person name="Mondo S."/>
            <person name="Pangilinan J."/>
            <person name="Riley R."/>
            <person name="LaButti K."/>
            <person name="Andreopoulos B."/>
            <person name="Lipzen A."/>
            <person name="Chen C."/>
            <person name="Yan M."/>
            <person name="Daum C."/>
            <person name="Ng V."/>
            <person name="Clum A."/>
            <person name="Steindorff A."/>
            <person name="Ohm R.A."/>
            <person name="Martin F."/>
            <person name="Silar P."/>
            <person name="Natvig D.O."/>
            <person name="Lalanne C."/>
            <person name="Gautier V."/>
            <person name="Ament-Velasquez S.L."/>
            <person name="Kruys A."/>
            <person name="Hutchinson M.I."/>
            <person name="Powell A.J."/>
            <person name="Barry K."/>
            <person name="Miller A.N."/>
            <person name="Grigoriev I.V."/>
            <person name="Debuchy R."/>
            <person name="Gladieux P."/>
            <person name="Hiltunen Thoren M."/>
            <person name="Johannesson H."/>
        </authorList>
    </citation>
    <scope>NUCLEOTIDE SEQUENCE</scope>
    <source>
        <strain evidence="3">PSN324</strain>
    </source>
</reference>
<dbReference type="InterPro" id="IPR013154">
    <property type="entry name" value="ADH-like_N"/>
</dbReference>
<reference evidence="3" key="2">
    <citation type="submission" date="2023-06" db="EMBL/GenBank/DDBJ databases">
        <authorList>
            <consortium name="Lawrence Berkeley National Laboratory"/>
            <person name="Mondo S.J."/>
            <person name="Hensen N."/>
            <person name="Bonometti L."/>
            <person name="Westerberg I."/>
            <person name="Brannstrom I.O."/>
            <person name="Guillou S."/>
            <person name="Cros-Aarteil S."/>
            <person name="Calhoun S."/>
            <person name="Haridas S."/>
            <person name="Kuo A."/>
            <person name="Pangilinan J."/>
            <person name="Riley R."/>
            <person name="Labutti K."/>
            <person name="Andreopoulos B."/>
            <person name="Lipzen A."/>
            <person name="Chen C."/>
            <person name="Yanf M."/>
            <person name="Daum C."/>
            <person name="Ng V."/>
            <person name="Clum A."/>
            <person name="Steindorff A."/>
            <person name="Ohm R."/>
            <person name="Martin F."/>
            <person name="Silar P."/>
            <person name="Natvig D."/>
            <person name="Lalanne C."/>
            <person name="Gautier V."/>
            <person name="Ament-Velasquez S.L."/>
            <person name="Kruys A."/>
            <person name="Hutchinson M.I."/>
            <person name="Powell A.J."/>
            <person name="Barry K."/>
            <person name="Miller A.N."/>
            <person name="Grigoriev I.V."/>
            <person name="Debuchy R."/>
            <person name="Gladieux P."/>
            <person name="Thoren M.H."/>
            <person name="Johannesson H."/>
        </authorList>
    </citation>
    <scope>NUCLEOTIDE SEQUENCE</scope>
    <source>
        <strain evidence="3">PSN324</strain>
    </source>
</reference>
<dbReference type="Pfam" id="PF00107">
    <property type="entry name" value="ADH_zinc_N"/>
    <property type="match status" value="1"/>
</dbReference>
<gene>
    <name evidence="3" type="ORF">QBC42DRAFT_195177</name>
</gene>
<dbReference type="InterPro" id="IPR013149">
    <property type="entry name" value="ADH-like_C"/>
</dbReference>
<dbReference type="Gene3D" id="3.40.50.720">
    <property type="entry name" value="NAD(P)-binding Rossmann-like Domain"/>
    <property type="match status" value="1"/>
</dbReference>
<evidence type="ECO:0000259" key="2">
    <source>
        <dbReference type="Pfam" id="PF08240"/>
    </source>
</evidence>
<comment type="caution">
    <text evidence="3">The sequence shown here is derived from an EMBL/GenBank/DDBJ whole genome shotgun (WGS) entry which is preliminary data.</text>
</comment>
<feature type="domain" description="Alcohol dehydrogenase-like C-terminal" evidence="1">
    <location>
        <begin position="202"/>
        <end position="331"/>
    </location>
</feature>
<evidence type="ECO:0000313" key="4">
    <source>
        <dbReference type="Proteomes" id="UP001321749"/>
    </source>
</evidence>
<evidence type="ECO:0000313" key="3">
    <source>
        <dbReference type="EMBL" id="KAK4465397.1"/>
    </source>
</evidence>
<name>A0AAV9I0V8_9PEZI</name>
<evidence type="ECO:0000259" key="1">
    <source>
        <dbReference type="Pfam" id="PF00107"/>
    </source>
</evidence>
<accession>A0AAV9I0V8</accession>
<feature type="domain" description="Alcohol dehydrogenase-like N-terminal" evidence="2">
    <location>
        <begin position="33"/>
        <end position="144"/>
    </location>
</feature>